<name>A0A834TN23_9FABA</name>
<dbReference type="EMBL" id="JAAIUW010000006">
    <property type="protein sequence ID" value="KAF7825523.1"/>
    <property type="molecule type" value="Genomic_DNA"/>
</dbReference>
<gene>
    <name evidence="1" type="ORF">G2W53_016687</name>
</gene>
<dbReference type="Proteomes" id="UP000634136">
    <property type="component" value="Unassembled WGS sequence"/>
</dbReference>
<protein>
    <submittedName>
        <fullName evidence="1">Protein trichome birefringence-like 3</fullName>
    </submittedName>
</protein>
<keyword evidence="2" id="KW-1185">Reference proteome</keyword>
<comment type="caution">
    <text evidence="1">The sequence shown here is derived from an EMBL/GenBank/DDBJ whole genome shotgun (WGS) entry which is preliminary data.</text>
</comment>
<sequence>MDADAVGDADINAGTNKESAFCMLILAVIYAINTALRDFSLAETTVQKQACTLSDMYQYPQVLNAHHQGEIFSNFIYCSESSITLQMKKIEVEILLRFREQIYQGDTNGCNLHYRDQLFPPQSIICLQFLCKLKNGHQFCTLRSV</sequence>
<dbReference type="AlphaFoldDB" id="A0A834TN23"/>
<evidence type="ECO:0000313" key="2">
    <source>
        <dbReference type="Proteomes" id="UP000634136"/>
    </source>
</evidence>
<reference evidence="1" key="1">
    <citation type="submission" date="2020-09" db="EMBL/GenBank/DDBJ databases">
        <title>Genome-Enabled Discovery of Anthraquinone Biosynthesis in Senna tora.</title>
        <authorList>
            <person name="Kang S.-H."/>
            <person name="Pandey R.P."/>
            <person name="Lee C.-M."/>
            <person name="Sim J.-S."/>
            <person name="Jeong J.-T."/>
            <person name="Choi B.-S."/>
            <person name="Jung M."/>
            <person name="Ginzburg D."/>
            <person name="Zhao K."/>
            <person name="Won S.Y."/>
            <person name="Oh T.-J."/>
            <person name="Yu Y."/>
            <person name="Kim N.-H."/>
            <person name="Lee O.R."/>
            <person name="Lee T.-H."/>
            <person name="Bashyal P."/>
            <person name="Kim T.-S."/>
            <person name="Lee W.-H."/>
            <person name="Kawkins C."/>
            <person name="Kim C.-K."/>
            <person name="Kim J.S."/>
            <person name="Ahn B.O."/>
            <person name="Rhee S.Y."/>
            <person name="Sohng J.K."/>
        </authorList>
    </citation>
    <scope>NUCLEOTIDE SEQUENCE</scope>
    <source>
        <tissue evidence="1">Leaf</tissue>
    </source>
</reference>
<proteinExistence type="predicted"/>
<evidence type="ECO:0000313" key="1">
    <source>
        <dbReference type="EMBL" id="KAF7825523.1"/>
    </source>
</evidence>
<organism evidence="1 2">
    <name type="scientific">Senna tora</name>
    <dbReference type="NCBI Taxonomy" id="362788"/>
    <lineage>
        <taxon>Eukaryota</taxon>
        <taxon>Viridiplantae</taxon>
        <taxon>Streptophyta</taxon>
        <taxon>Embryophyta</taxon>
        <taxon>Tracheophyta</taxon>
        <taxon>Spermatophyta</taxon>
        <taxon>Magnoliopsida</taxon>
        <taxon>eudicotyledons</taxon>
        <taxon>Gunneridae</taxon>
        <taxon>Pentapetalae</taxon>
        <taxon>rosids</taxon>
        <taxon>fabids</taxon>
        <taxon>Fabales</taxon>
        <taxon>Fabaceae</taxon>
        <taxon>Caesalpinioideae</taxon>
        <taxon>Cassia clade</taxon>
        <taxon>Senna</taxon>
    </lineage>
</organism>
<accession>A0A834TN23</accession>